<protein>
    <submittedName>
        <fullName evidence="1">Uncharacterized protein</fullName>
    </submittedName>
</protein>
<dbReference type="AlphaFoldDB" id="A0A486UVX1"/>
<dbReference type="Pfam" id="PF24806">
    <property type="entry name" value="DUF7706"/>
    <property type="match status" value="1"/>
</dbReference>
<accession>A0A486UVX1</accession>
<dbReference type="EMBL" id="CAAHDC010000019">
    <property type="protein sequence ID" value="VGM42932.1"/>
    <property type="molecule type" value="Genomic_DNA"/>
</dbReference>
<dbReference type="RefSeq" id="WP_048293752.1">
    <property type="nucleotide sequence ID" value="NZ_CAAGTY010000020.1"/>
</dbReference>
<gene>
    <name evidence="1" type="ORF">SAMEA4873556_04580</name>
</gene>
<reference evidence="1" key="1">
    <citation type="submission" date="2019-03" db="EMBL/GenBank/DDBJ databases">
        <authorList>
            <consortium name="Pathogen Informatics"/>
        </authorList>
    </citation>
    <scope>NUCLEOTIDE SEQUENCE</scope>
    <source>
        <strain evidence="1">5012STDY7626355</strain>
    </source>
</reference>
<organism evidence="1">
    <name type="scientific">Klebsiella pneumoniae</name>
    <dbReference type="NCBI Taxonomy" id="573"/>
    <lineage>
        <taxon>Bacteria</taxon>
        <taxon>Pseudomonadati</taxon>
        <taxon>Pseudomonadota</taxon>
        <taxon>Gammaproteobacteria</taxon>
        <taxon>Enterobacterales</taxon>
        <taxon>Enterobacteriaceae</taxon>
        <taxon>Klebsiella/Raoultella group</taxon>
        <taxon>Klebsiella</taxon>
        <taxon>Klebsiella pneumoniae complex</taxon>
    </lineage>
</organism>
<evidence type="ECO:0000313" key="1">
    <source>
        <dbReference type="EMBL" id="VGM42932.1"/>
    </source>
</evidence>
<dbReference type="InterPro" id="IPR056123">
    <property type="entry name" value="DUF7706"/>
</dbReference>
<name>A0A486UVX1_KLEPN</name>
<dbReference type="GeneID" id="97398158"/>
<sequence length="63" mass="7270">MNGIEKLFLELDDKEAMALAQFIKRLTWTEMRACAISDDETYLMKDAIDKLQKALSEEGYAPR</sequence>
<proteinExistence type="predicted"/>